<keyword evidence="2" id="KW-0812">Transmembrane</keyword>
<name>A0A7C8BQR3_9MICO</name>
<accession>A0A7C8BQR3</accession>
<dbReference type="EMBL" id="WBKA01000001">
    <property type="protein sequence ID" value="KAB1633529.1"/>
    <property type="molecule type" value="Genomic_DNA"/>
</dbReference>
<keyword evidence="5" id="KW-1185">Reference proteome</keyword>
<feature type="transmembrane region" description="Helical" evidence="2">
    <location>
        <begin position="191"/>
        <end position="209"/>
    </location>
</feature>
<evidence type="ECO:0000313" key="4">
    <source>
        <dbReference type="EMBL" id="KAB1633529.1"/>
    </source>
</evidence>
<evidence type="ECO:0000256" key="1">
    <source>
        <dbReference type="SAM" id="MobiDB-lite"/>
    </source>
</evidence>
<gene>
    <name evidence="4" type="ORF">F8O02_00920</name>
</gene>
<dbReference type="SUPFAM" id="SSF54001">
    <property type="entry name" value="Cysteine proteinases"/>
    <property type="match status" value="1"/>
</dbReference>
<dbReference type="InterPro" id="IPR002931">
    <property type="entry name" value="Transglutaminase-like"/>
</dbReference>
<organism evidence="4 5">
    <name type="scientific">Pseudoclavibacter caeni</name>
    <dbReference type="NCBI Taxonomy" id="908846"/>
    <lineage>
        <taxon>Bacteria</taxon>
        <taxon>Bacillati</taxon>
        <taxon>Actinomycetota</taxon>
        <taxon>Actinomycetes</taxon>
        <taxon>Micrococcales</taxon>
        <taxon>Microbacteriaceae</taxon>
        <taxon>Pseudoclavibacter</taxon>
    </lineage>
</organism>
<comment type="caution">
    <text evidence="4">The sequence shown here is derived from an EMBL/GenBank/DDBJ whole genome shotgun (WGS) entry which is preliminary data.</text>
</comment>
<dbReference type="Gene3D" id="3.10.620.30">
    <property type="match status" value="1"/>
</dbReference>
<feature type="transmembrane region" description="Helical" evidence="2">
    <location>
        <begin position="15"/>
        <end position="35"/>
    </location>
</feature>
<feature type="transmembrane region" description="Helical" evidence="2">
    <location>
        <begin position="153"/>
        <end position="171"/>
    </location>
</feature>
<proteinExistence type="predicted"/>
<feature type="domain" description="Transglutaminase-like" evidence="3">
    <location>
        <begin position="542"/>
        <end position="602"/>
    </location>
</feature>
<reference evidence="4 5" key="1">
    <citation type="submission" date="2019-09" db="EMBL/GenBank/DDBJ databases">
        <title>Phylogeny of genus Pseudoclavibacter and closely related genus.</title>
        <authorList>
            <person name="Li Y."/>
        </authorList>
    </citation>
    <scope>NUCLEOTIDE SEQUENCE [LARGE SCALE GENOMIC DNA]</scope>
    <source>
        <strain evidence="4 5">JCM 16921</strain>
    </source>
</reference>
<evidence type="ECO:0000313" key="5">
    <source>
        <dbReference type="Proteomes" id="UP000481339"/>
    </source>
</evidence>
<feature type="transmembrane region" description="Helical" evidence="2">
    <location>
        <begin position="242"/>
        <end position="264"/>
    </location>
</feature>
<sequence>MTRGAEPLAGLRRTVTTIVVVALVGAVTVLGAWPVHARPGVLLAGGAALVTGLLAGMTIVRARLRALPAVGLALAGYLVVGLLAAVPDAWTALPGSLLGGMLDVVVAPVTGWKDLLTLTLPAGDGQGVQLPVFIVVYTSTLLALVFALRTPRLWGLAPAVLALAALFPTVFGPRTVSDGPRVLGMTLPAPLPVVAGLVQLALLIGWTVSRSRSRRVAARITATETAVPTDRGRALATRTRRLGLAAAMVVLAVVVAGLATAPLVGDRQRVVGRTVVQPETRTPPLTSPLSSFRRNFTADELHRTLLTVSGDAPQRLRLAALGQYDGEAFRTADPERPDDTSTAFARVPYRAPTAGGTTHTMTVTVDGYSGAWLPLAEQVSEVDFQGGDRRALAQGLYLNTDLQAGVELAARGDAQGLAAGDAYTVTWVDAEAEVSDDAGPGTGSLDGVDAESMPELNQWVTQQRQGGATVGEVRRLARLIIQRSYLGHSKDDPGTGDDSWLPKGYQFRASDAGHGRGRIDGLFGSMLDNRYLDCSDTVTQCAATVGDQEQYATATALMARVVGFPSRAVYGARVGDDGTVTGGDMTAWAEILTSDGTWVAIDTEPRTDNRFVENPDQNAYKRYSPTTAQQNAQQVPPPDKDPSGGVGGGETDDANRVWATVLHVAGVVGRTVFWIALVTLPVWGVLLYKALRWRRRCRHGTPDERLLAGWMEYVDRVVDAGGDVGRTRTRLEVAAPLGAGATRLAQLADWAAFAGVEIGEAQTREYWGLVDAERRRLFEGRTRAQRWRARLSLRSATGYVRRMRERAQIPRRFRLGSGRGRTR</sequence>
<evidence type="ECO:0000256" key="2">
    <source>
        <dbReference type="SAM" id="Phobius"/>
    </source>
</evidence>
<feature type="transmembrane region" description="Helical" evidence="2">
    <location>
        <begin position="67"/>
        <end position="86"/>
    </location>
</feature>
<feature type="transmembrane region" description="Helical" evidence="2">
    <location>
        <begin position="128"/>
        <end position="146"/>
    </location>
</feature>
<protein>
    <submittedName>
        <fullName evidence="4">Transglutaminase domain-containing protein</fullName>
    </submittedName>
</protein>
<keyword evidence="2" id="KW-1133">Transmembrane helix</keyword>
<dbReference type="AlphaFoldDB" id="A0A7C8BQR3"/>
<feature type="transmembrane region" description="Helical" evidence="2">
    <location>
        <begin position="672"/>
        <end position="691"/>
    </location>
</feature>
<keyword evidence="2" id="KW-0472">Membrane</keyword>
<dbReference type="OrthoDB" id="3651060at2"/>
<dbReference type="Pfam" id="PF01841">
    <property type="entry name" value="Transglut_core"/>
    <property type="match status" value="1"/>
</dbReference>
<feature type="region of interest" description="Disordered" evidence="1">
    <location>
        <begin position="625"/>
        <end position="652"/>
    </location>
</feature>
<evidence type="ECO:0000259" key="3">
    <source>
        <dbReference type="Pfam" id="PF01841"/>
    </source>
</evidence>
<dbReference type="RefSeq" id="WP_158035307.1">
    <property type="nucleotide sequence ID" value="NZ_BAAAZV010000006.1"/>
</dbReference>
<feature type="transmembrane region" description="Helical" evidence="2">
    <location>
        <begin position="41"/>
        <end position="60"/>
    </location>
</feature>
<dbReference type="InterPro" id="IPR038765">
    <property type="entry name" value="Papain-like_cys_pep_sf"/>
</dbReference>
<feature type="compositionally biased region" description="Polar residues" evidence="1">
    <location>
        <begin position="625"/>
        <end position="634"/>
    </location>
</feature>
<dbReference type="Proteomes" id="UP000481339">
    <property type="component" value="Unassembled WGS sequence"/>
</dbReference>